<dbReference type="Proteomes" id="UP000034810">
    <property type="component" value="Unassembled WGS sequence"/>
</dbReference>
<dbReference type="NCBIfam" id="TIGR00002">
    <property type="entry name" value="S16"/>
    <property type="match status" value="1"/>
</dbReference>
<dbReference type="SUPFAM" id="SSF54565">
    <property type="entry name" value="Ribosomal protein S16"/>
    <property type="match status" value="1"/>
</dbReference>
<dbReference type="InterPro" id="IPR023803">
    <property type="entry name" value="Ribosomal_bS16_dom_sf"/>
</dbReference>
<dbReference type="PANTHER" id="PTHR12919:SF20">
    <property type="entry name" value="SMALL RIBOSOMAL SUBUNIT PROTEIN BS16M"/>
    <property type="match status" value="1"/>
</dbReference>
<evidence type="ECO:0000313" key="6">
    <source>
        <dbReference type="Proteomes" id="UP000034810"/>
    </source>
</evidence>
<accession>A0A0G1F7P6</accession>
<dbReference type="GO" id="GO:0015935">
    <property type="term" value="C:small ribosomal subunit"/>
    <property type="evidence" value="ECO:0007669"/>
    <property type="project" value="TreeGrafter"/>
</dbReference>
<feature type="region of interest" description="Disordered" evidence="4">
    <location>
        <begin position="82"/>
        <end position="139"/>
    </location>
</feature>
<dbReference type="GO" id="GO:0003735">
    <property type="term" value="F:structural constituent of ribosome"/>
    <property type="evidence" value="ECO:0007669"/>
    <property type="project" value="InterPro"/>
</dbReference>
<evidence type="ECO:0000313" key="5">
    <source>
        <dbReference type="EMBL" id="KKS82873.1"/>
    </source>
</evidence>
<dbReference type="EMBL" id="LCFA01000004">
    <property type="protein sequence ID" value="KKS82873.1"/>
    <property type="molecule type" value="Genomic_DNA"/>
</dbReference>
<dbReference type="InterPro" id="IPR000307">
    <property type="entry name" value="Ribosomal_bS16"/>
</dbReference>
<dbReference type="AlphaFoldDB" id="A0A0G1F7P6"/>
<organism evidence="5 6">
    <name type="scientific">Candidatus Wolfebacteria bacterium GW2011_GWC1_43_10</name>
    <dbReference type="NCBI Taxonomy" id="1619011"/>
    <lineage>
        <taxon>Bacteria</taxon>
        <taxon>Candidatus Wolfeibacteriota</taxon>
    </lineage>
</organism>
<evidence type="ECO:0000256" key="3">
    <source>
        <dbReference type="ARBA" id="ARBA00035310"/>
    </source>
</evidence>
<evidence type="ECO:0000256" key="1">
    <source>
        <dbReference type="ARBA" id="ARBA00022980"/>
    </source>
</evidence>
<evidence type="ECO:0000256" key="2">
    <source>
        <dbReference type="ARBA" id="ARBA00023274"/>
    </source>
</evidence>
<keyword evidence="1 5" id="KW-0689">Ribosomal protein</keyword>
<dbReference type="PANTHER" id="PTHR12919">
    <property type="entry name" value="30S RIBOSOMAL PROTEIN S16"/>
    <property type="match status" value="1"/>
</dbReference>
<proteinExistence type="predicted"/>
<dbReference type="GO" id="GO:0006412">
    <property type="term" value="P:translation"/>
    <property type="evidence" value="ECO:0007669"/>
    <property type="project" value="InterPro"/>
</dbReference>
<reference evidence="5 6" key="1">
    <citation type="journal article" date="2015" name="Nature">
        <title>rRNA introns, odd ribosomes, and small enigmatic genomes across a large radiation of phyla.</title>
        <authorList>
            <person name="Brown C.T."/>
            <person name="Hug L.A."/>
            <person name="Thomas B.C."/>
            <person name="Sharon I."/>
            <person name="Castelle C.J."/>
            <person name="Singh A."/>
            <person name="Wilkins M.J."/>
            <person name="Williams K.H."/>
            <person name="Banfield J.F."/>
        </authorList>
    </citation>
    <scope>NUCLEOTIDE SEQUENCE [LARGE SCALE GENOMIC DNA]</scope>
</reference>
<dbReference type="GO" id="GO:0005737">
    <property type="term" value="C:cytoplasm"/>
    <property type="evidence" value="ECO:0007669"/>
    <property type="project" value="UniProtKB-ARBA"/>
</dbReference>
<name>A0A0G1F7P6_9BACT</name>
<gene>
    <name evidence="5" type="ORF">UV58_C0004G0046</name>
</gene>
<evidence type="ECO:0000256" key="4">
    <source>
        <dbReference type="SAM" id="MobiDB-lite"/>
    </source>
</evidence>
<dbReference type="Pfam" id="PF00886">
    <property type="entry name" value="Ribosomal_S16"/>
    <property type="match status" value="1"/>
</dbReference>
<protein>
    <recommendedName>
        <fullName evidence="3">30S ribosomal protein S16</fullName>
    </recommendedName>
</protein>
<sequence length="139" mass="15446">MIKLRPVGKKKQISFRVVVVDKKSKLKGKFTDDLGWYNAHTDKFFLDSKKVKKWLSFGVQPTDSVHNLLVSAKLIEDKKIPVHKKSKKEPISESARVSESAPVSEETSVPEESVSSTEPAPTSPEVVSSENPTIELVAE</sequence>
<dbReference type="Gene3D" id="3.30.1320.10">
    <property type="match status" value="1"/>
</dbReference>
<feature type="compositionally biased region" description="Low complexity" evidence="4">
    <location>
        <begin position="97"/>
        <end position="126"/>
    </location>
</feature>
<keyword evidence="2" id="KW-0687">Ribonucleoprotein</keyword>
<comment type="caution">
    <text evidence="5">The sequence shown here is derived from an EMBL/GenBank/DDBJ whole genome shotgun (WGS) entry which is preliminary data.</text>
</comment>